<proteinExistence type="inferred from homology"/>
<gene>
    <name evidence="10" type="ORF">RISW2_21940</name>
</gene>
<dbReference type="PROSITE" id="PS00092">
    <property type="entry name" value="N6_MTASE"/>
    <property type="match status" value="1"/>
</dbReference>
<dbReference type="SUPFAM" id="SSF53335">
    <property type="entry name" value="S-adenosyl-L-methionine-dependent methyltransferases"/>
    <property type="match status" value="1"/>
</dbReference>
<dbReference type="GO" id="GO:0003677">
    <property type="term" value="F:DNA binding"/>
    <property type="evidence" value="ECO:0007669"/>
    <property type="project" value="InterPro"/>
</dbReference>
<dbReference type="Gene3D" id="3.40.50.150">
    <property type="entry name" value="Vaccinia Virus protein VP39"/>
    <property type="match status" value="1"/>
</dbReference>
<comment type="catalytic activity">
    <reaction evidence="7">
        <text>a 2'-deoxyadenosine in DNA + S-adenosyl-L-methionine = an N(6)-methyl-2'-deoxyadenosine in DNA + S-adenosyl-L-homocysteine + H(+)</text>
        <dbReference type="Rhea" id="RHEA:15197"/>
        <dbReference type="Rhea" id="RHEA-COMP:12418"/>
        <dbReference type="Rhea" id="RHEA-COMP:12419"/>
        <dbReference type="ChEBI" id="CHEBI:15378"/>
        <dbReference type="ChEBI" id="CHEBI:57856"/>
        <dbReference type="ChEBI" id="CHEBI:59789"/>
        <dbReference type="ChEBI" id="CHEBI:90615"/>
        <dbReference type="ChEBI" id="CHEBI:90616"/>
        <dbReference type="EC" id="2.1.1.72"/>
    </reaction>
</comment>
<dbReference type="InterPro" id="IPR029063">
    <property type="entry name" value="SAM-dependent_MTases_sf"/>
</dbReference>
<dbReference type="PATRIC" id="fig|1449351.3.peg.4525"/>
<dbReference type="eggNOG" id="COG0286">
    <property type="taxonomic scope" value="Bacteria"/>
</dbReference>
<evidence type="ECO:0000256" key="1">
    <source>
        <dbReference type="ARBA" id="ARBA00006594"/>
    </source>
</evidence>
<accession>X7F3F9</accession>
<keyword evidence="6" id="KW-0680">Restriction system</keyword>
<evidence type="ECO:0000256" key="8">
    <source>
        <dbReference type="SAM" id="MobiDB-lite"/>
    </source>
</evidence>
<dbReference type="PRINTS" id="PR00507">
    <property type="entry name" value="N12N6MTFRASE"/>
</dbReference>
<dbReference type="InterPro" id="IPR002052">
    <property type="entry name" value="DNA_methylase_N6_adenine_CS"/>
</dbReference>
<dbReference type="InterPro" id="IPR003356">
    <property type="entry name" value="DNA_methylase_A-5"/>
</dbReference>
<comment type="caution">
    <text evidence="10">The sequence shown here is derived from an EMBL/GenBank/DDBJ whole genome shotgun (WGS) entry which is preliminary data.</text>
</comment>
<keyword evidence="11" id="KW-1185">Reference proteome</keyword>
<keyword evidence="5" id="KW-0949">S-adenosyl-L-methionine</keyword>
<evidence type="ECO:0000256" key="4">
    <source>
        <dbReference type="ARBA" id="ARBA00022679"/>
    </source>
</evidence>
<evidence type="ECO:0000256" key="6">
    <source>
        <dbReference type="ARBA" id="ARBA00022747"/>
    </source>
</evidence>
<dbReference type="PANTHER" id="PTHR42933">
    <property type="entry name" value="SLR6095 PROTEIN"/>
    <property type="match status" value="1"/>
</dbReference>
<dbReference type="Proteomes" id="UP000023430">
    <property type="component" value="Unassembled WGS sequence"/>
</dbReference>
<evidence type="ECO:0000313" key="10">
    <source>
        <dbReference type="EMBL" id="ETX26569.1"/>
    </source>
</evidence>
<evidence type="ECO:0000256" key="7">
    <source>
        <dbReference type="ARBA" id="ARBA00047942"/>
    </source>
</evidence>
<dbReference type="STRING" id="1449351.RISW2_21940"/>
<name>X7F3F9_9RHOB</name>
<evidence type="ECO:0000256" key="5">
    <source>
        <dbReference type="ARBA" id="ARBA00022691"/>
    </source>
</evidence>
<evidence type="ECO:0000259" key="9">
    <source>
        <dbReference type="Pfam" id="PF02384"/>
    </source>
</evidence>
<dbReference type="PANTHER" id="PTHR42933:SF4">
    <property type="entry name" value="TYPE I RESTRICTION ENZYME ECOKI METHYLASE SUBUNIT"/>
    <property type="match status" value="1"/>
</dbReference>
<dbReference type="EMBL" id="JAME01000078">
    <property type="protein sequence ID" value="ETX26569.1"/>
    <property type="molecule type" value="Genomic_DNA"/>
</dbReference>
<evidence type="ECO:0000256" key="3">
    <source>
        <dbReference type="ARBA" id="ARBA00022603"/>
    </source>
</evidence>
<dbReference type="Pfam" id="PF02384">
    <property type="entry name" value="N6_Mtase"/>
    <property type="match status" value="1"/>
</dbReference>
<dbReference type="GO" id="GO:0008170">
    <property type="term" value="F:N-methyltransferase activity"/>
    <property type="evidence" value="ECO:0007669"/>
    <property type="project" value="InterPro"/>
</dbReference>
<evidence type="ECO:0000313" key="11">
    <source>
        <dbReference type="Proteomes" id="UP000023430"/>
    </source>
</evidence>
<evidence type="ECO:0000256" key="2">
    <source>
        <dbReference type="ARBA" id="ARBA00011900"/>
    </source>
</evidence>
<feature type="non-terminal residue" evidence="10">
    <location>
        <position position="1"/>
    </location>
</feature>
<organism evidence="10 11">
    <name type="scientific">Roseivivax isoporae LMG 25204</name>
    <dbReference type="NCBI Taxonomy" id="1449351"/>
    <lineage>
        <taxon>Bacteria</taxon>
        <taxon>Pseudomonadati</taxon>
        <taxon>Pseudomonadota</taxon>
        <taxon>Alphaproteobacteria</taxon>
        <taxon>Rhodobacterales</taxon>
        <taxon>Roseobacteraceae</taxon>
        <taxon>Roseivivax</taxon>
    </lineage>
</organism>
<keyword evidence="4" id="KW-0808">Transferase</keyword>
<feature type="region of interest" description="Disordered" evidence="8">
    <location>
        <begin position="275"/>
        <end position="296"/>
    </location>
</feature>
<comment type="similarity">
    <text evidence="1">Belongs to the N(4)/N(6)-methyltransferase family.</text>
</comment>
<dbReference type="AlphaFoldDB" id="X7F3F9"/>
<feature type="domain" description="DNA methylase adenine-specific" evidence="9">
    <location>
        <begin position="27"/>
        <end position="287"/>
    </location>
</feature>
<sequence>DSKGSRSYTLRDTLEIVDELNFNSQKAKHELSDLYETRIKRMGNAGRNGGEYYTPRPLIRAMIKVVDPQIGETIYDGACGSGGFLAEASEHLRRDDLSAIEWATLQRRTFYGQEKKSLAYVLGVMNLILHGIDAPSIRHTNTLTENVMDIQEADRHDIVLANPPFGGGERKEVQQNFPIKSGETAYLFLQHFMRKLRAGGRGAVVIKNTFLSNTNGASVALRKELLESCNLHIVLDCPGGTFQGAGVKTVVLFFEKGSKSRSVWYYQLDPGRSLGKTNPLNDEDPKRVRGSPAGAR</sequence>
<dbReference type="RefSeq" id="WP_244437715.1">
    <property type="nucleotide sequence ID" value="NZ_JAME01000078.1"/>
</dbReference>
<keyword evidence="3" id="KW-0489">Methyltransferase</keyword>
<dbReference type="GO" id="GO:0032259">
    <property type="term" value="P:methylation"/>
    <property type="evidence" value="ECO:0007669"/>
    <property type="project" value="UniProtKB-KW"/>
</dbReference>
<dbReference type="EC" id="2.1.1.72" evidence="2"/>
<reference evidence="10 11" key="1">
    <citation type="submission" date="2014-01" db="EMBL/GenBank/DDBJ databases">
        <title>Roseivivax isoporae LMG 25204 Genome Sequencing.</title>
        <authorList>
            <person name="Lai Q."/>
            <person name="Li G."/>
            <person name="Shao Z."/>
        </authorList>
    </citation>
    <scope>NUCLEOTIDE SEQUENCE [LARGE SCALE GENOMIC DNA]</scope>
    <source>
        <strain evidence="10 11">LMG 25204</strain>
    </source>
</reference>
<protein>
    <recommendedName>
        <fullName evidence="2">site-specific DNA-methyltransferase (adenine-specific)</fullName>
        <ecNumber evidence="2">2.1.1.72</ecNumber>
    </recommendedName>
</protein>
<dbReference type="InterPro" id="IPR051537">
    <property type="entry name" value="DNA_Adenine_Mtase"/>
</dbReference>
<dbReference type="GO" id="GO:0009307">
    <property type="term" value="P:DNA restriction-modification system"/>
    <property type="evidence" value="ECO:0007669"/>
    <property type="project" value="UniProtKB-KW"/>
</dbReference>
<dbReference type="GO" id="GO:0009007">
    <property type="term" value="F:site-specific DNA-methyltransferase (adenine-specific) activity"/>
    <property type="evidence" value="ECO:0007669"/>
    <property type="project" value="UniProtKB-EC"/>
</dbReference>